<sequence length="265" mass="28671">MLKPLDNSSSSSTTTINNIGSLINQIEQQLQLPITIDYSHHHPELVRGNCSDCSILSCGCLISENLANQLLMPHPSFNCPICGSPNTTILAPCENLRQISNIILKVKAQQEIPSNPKGISTSSSISRKNVPTMSLLAAFGEAFKEASGSMESNSPISQSQSHDSQSQSHSLGSTPRPIPQHNNSFNSYGTDSALGMSSFKNTDEIPEPTSQFLPSSPPTAISLESQQNSFSRPRARRKSSSYATSNLTRAAIQHELSILQKTVYL</sequence>
<evidence type="ECO:0000313" key="3">
    <source>
        <dbReference type="Proteomes" id="UP001165063"/>
    </source>
</evidence>
<gene>
    <name evidence="2" type="ORF">Amon01_000863500</name>
</gene>
<keyword evidence="3" id="KW-1185">Reference proteome</keyword>
<name>A0A9W7DJS3_AMBMO</name>
<feature type="region of interest" description="Disordered" evidence="1">
    <location>
        <begin position="147"/>
        <end position="243"/>
    </location>
</feature>
<evidence type="ECO:0000313" key="2">
    <source>
        <dbReference type="EMBL" id="GMG56609.1"/>
    </source>
</evidence>
<organism evidence="2 3">
    <name type="scientific">Ambrosiozyma monospora</name>
    <name type="common">Yeast</name>
    <name type="synonym">Endomycopsis monosporus</name>
    <dbReference type="NCBI Taxonomy" id="43982"/>
    <lineage>
        <taxon>Eukaryota</taxon>
        <taxon>Fungi</taxon>
        <taxon>Dikarya</taxon>
        <taxon>Ascomycota</taxon>
        <taxon>Saccharomycotina</taxon>
        <taxon>Pichiomycetes</taxon>
        <taxon>Pichiales</taxon>
        <taxon>Pichiaceae</taxon>
        <taxon>Ambrosiozyma</taxon>
    </lineage>
</organism>
<feature type="compositionally biased region" description="Polar residues" evidence="1">
    <location>
        <begin position="180"/>
        <end position="190"/>
    </location>
</feature>
<feature type="compositionally biased region" description="Polar residues" evidence="1">
    <location>
        <begin position="208"/>
        <end position="231"/>
    </location>
</feature>
<evidence type="ECO:0000256" key="1">
    <source>
        <dbReference type="SAM" id="MobiDB-lite"/>
    </source>
</evidence>
<proteinExistence type="predicted"/>
<accession>A0A9W7DJS3</accession>
<protein>
    <submittedName>
        <fullName evidence="2">Unnamed protein product</fullName>
    </submittedName>
</protein>
<dbReference type="Proteomes" id="UP001165063">
    <property type="component" value="Unassembled WGS sequence"/>
</dbReference>
<reference evidence="2" key="1">
    <citation type="submission" date="2023-04" db="EMBL/GenBank/DDBJ databases">
        <title>Ambrosiozyma monospora NBRC 1965.</title>
        <authorList>
            <person name="Ichikawa N."/>
            <person name="Sato H."/>
            <person name="Tonouchi N."/>
        </authorList>
    </citation>
    <scope>NUCLEOTIDE SEQUENCE</scope>
    <source>
        <strain evidence="2">NBRC 1965</strain>
    </source>
</reference>
<comment type="caution">
    <text evidence="2">The sequence shown here is derived from an EMBL/GenBank/DDBJ whole genome shotgun (WGS) entry which is preliminary data.</text>
</comment>
<dbReference type="EMBL" id="BSXU01007872">
    <property type="protein sequence ID" value="GMG56609.1"/>
    <property type="molecule type" value="Genomic_DNA"/>
</dbReference>
<dbReference type="AlphaFoldDB" id="A0A9W7DJS3"/>
<feature type="compositionally biased region" description="Low complexity" evidence="1">
    <location>
        <begin position="149"/>
        <end position="173"/>
    </location>
</feature>